<dbReference type="Proteomes" id="UP000198611">
    <property type="component" value="Unassembled WGS sequence"/>
</dbReference>
<name>A0A1I1QIG2_9GAMM</name>
<organism evidence="2 3">
    <name type="scientific">Thiohalospira halophila DSM 15071</name>
    <dbReference type="NCBI Taxonomy" id="1123397"/>
    <lineage>
        <taxon>Bacteria</taxon>
        <taxon>Pseudomonadati</taxon>
        <taxon>Pseudomonadota</taxon>
        <taxon>Gammaproteobacteria</taxon>
        <taxon>Thiohalospirales</taxon>
        <taxon>Thiohalospiraceae</taxon>
        <taxon>Thiohalospira</taxon>
    </lineage>
</organism>
<dbReference type="EMBL" id="FOMJ01000003">
    <property type="protein sequence ID" value="SFD21835.1"/>
    <property type="molecule type" value="Genomic_DNA"/>
</dbReference>
<feature type="domain" description="Abortive infection protein-like C-terminal" evidence="1">
    <location>
        <begin position="189"/>
        <end position="268"/>
    </location>
</feature>
<dbReference type="AlphaFoldDB" id="A0A1I1QIG2"/>
<reference evidence="2 3" key="1">
    <citation type="submission" date="2016-10" db="EMBL/GenBank/DDBJ databases">
        <authorList>
            <person name="de Groot N.N."/>
        </authorList>
    </citation>
    <scope>NUCLEOTIDE SEQUENCE [LARGE SCALE GENOMIC DNA]</scope>
    <source>
        <strain evidence="2 3">HL3</strain>
    </source>
</reference>
<dbReference type="STRING" id="1123397.SAMN05660831_01111"/>
<evidence type="ECO:0000259" key="1">
    <source>
        <dbReference type="Pfam" id="PF14355"/>
    </source>
</evidence>
<evidence type="ECO:0000313" key="3">
    <source>
        <dbReference type="Proteomes" id="UP000198611"/>
    </source>
</evidence>
<dbReference type="Pfam" id="PF14355">
    <property type="entry name" value="Abi_C"/>
    <property type="match status" value="1"/>
</dbReference>
<protein>
    <submittedName>
        <fullName evidence="2">Abortive infection C-terminus</fullName>
    </submittedName>
</protein>
<dbReference type="InterPro" id="IPR026001">
    <property type="entry name" value="Abi-like_C"/>
</dbReference>
<gene>
    <name evidence="2" type="ORF">SAMN05660831_01111</name>
</gene>
<accession>A0A1I1QIG2</accession>
<evidence type="ECO:0000313" key="2">
    <source>
        <dbReference type="EMBL" id="SFD21835.1"/>
    </source>
</evidence>
<proteinExistence type="predicted"/>
<keyword evidence="3" id="KW-1185">Reference proteome</keyword>
<sequence length="274" mass="29550">MLVPINDLIVAAVSKMVDDSQIDGYREPSHSDLEFYIGRFGLKDGDPKSQGQTVGKAKRVRAVLSWAIDNDPEAGAKLIEALISKIRASGGFRDSSENYIGSESVRHAIDAFESEGFVLSMDGSLRAKNLESLRGRELTEALLGYARRAQKGSHDAALVSGTGKDLLEATAAHVLNTKYGEYPQQANFPALLGQAFVVLGLATPEDAPCSTEPPQRMMERGMYQAALGVNRLRNKEGTGHGRPWIPGLGEAEFSAAIELAGTIASYMLAKLNER</sequence>